<keyword evidence="5 9" id="KW-0798">TonB box</keyword>
<dbReference type="AlphaFoldDB" id="A0A2D0N2Z2"/>
<keyword evidence="2 8" id="KW-0813">Transport</keyword>
<reference evidence="12 13" key="1">
    <citation type="submission" date="2017-10" db="EMBL/GenBank/DDBJ databases">
        <title>The draft genome sequence of Lewinella nigricans NBRC 102662.</title>
        <authorList>
            <person name="Wang K."/>
        </authorList>
    </citation>
    <scope>NUCLEOTIDE SEQUENCE [LARGE SCALE GENOMIC DNA]</scope>
    <source>
        <strain evidence="12 13">NBRC 102662</strain>
    </source>
</reference>
<evidence type="ECO:0000259" key="10">
    <source>
        <dbReference type="Pfam" id="PF00593"/>
    </source>
</evidence>
<organism evidence="12 13">
    <name type="scientific">Flavilitoribacter nigricans (strain ATCC 23147 / DSM 23189 / NBRC 102662 / NCIMB 1420 / SS-2)</name>
    <name type="common">Lewinella nigricans</name>
    <dbReference type="NCBI Taxonomy" id="1122177"/>
    <lineage>
        <taxon>Bacteria</taxon>
        <taxon>Pseudomonadati</taxon>
        <taxon>Bacteroidota</taxon>
        <taxon>Saprospiria</taxon>
        <taxon>Saprospirales</taxon>
        <taxon>Lewinellaceae</taxon>
        <taxon>Flavilitoribacter</taxon>
    </lineage>
</organism>
<dbReference type="Proteomes" id="UP000223913">
    <property type="component" value="Unassembled WGS sequence"/>
</dbReference>
<dbReference type="InterPro" id="IPR037066">
    <property type="entry name" value="Plug_dom_sf"/>
</dbReference>
<dbReference type="Gene3D" id="2.60.40.1120">
    <property type="entry name" value="Carboxypeptidase-like, regulatory domain"/>
    <property type="match status" value="1"/>
</dbReference>
<proteinExistence type="inferred from homology"/>
<dbReference type="InterPro" id="IPR000531">
    <property type="entry name" value="Beta-barrel_TonB"/>
</dbReference>
<evidence type="ECO:0000256" key="7">
    <source>
        <dbReference type="ARBA" id="ARBA00023237"/>
    </source>
</evidence>
<evidence type="ECO:0000313" key="13">
    <source>
        <dbReference type="Proteomes" id="UP000223913"/>
    </source>
</evidence>
<dbReference type="SUPFAM" id="SSF49464">
    <property type="entry name" value="Carboxypeptidase regulatory domain-like"/>
    <property type="match status" value="1"/>
</dbReference>
<evidence type="ECO:0000256" key="4">
    <source>
        <dbReference type="ARBA" id="ARBA00022692"/>
    </source>
</evidence>
<keyword evidence="4 8" id="KW-0812">Transmembrane</keyword>
<gene>
    <name evidence="12" type="ORF">CRP01_30400</name>
</gene>
<accession>A0A2D0N2Z2</accession>
<dbReference type="Gene3D" id="2.40.170.20">
    <property type="entry name" value="TonB-dependent receptor, beta-barrel domain"/>
    <property type="match status" value="1"/>
</dbReference>
<name>A0A2D0N2Z2_FLAN2</name>
<dbReference type="InterPro" id="IPR023996">
    <property type="entry name" value="TonB-dep_OMP_SusC/RagA"/>
</dbReference>
<dbReference type="EMBL" id="PDUD01000037">
    <property type="protein sequence ID" value="PHN02780.1"/>
    <property type="molecule type" value="Genomic_DNA"/>
</dbReference>
<dbReference type="Pfam" id="PF00593">
    <property type="entry name" value="TonB_dep_Rec_b-barrel"/>
    <property type="match status" value="1"/>
</dbReference>
<dbReference type="Gene3D" id="2.170.130.10">
    <property type="entry name" value="TonB-dependent receptor, plug domain"/>
    <property type="match status" value="1"/>
</dbReference>
<keyword evidence="13" id="KW-1185">Reference proteome</keyword>
<dbReference type="Pfam" id="PF07715">
    <property type="entry name" value="Plug"/>
    <property type="match status" value="1"/>
</dbReference>
<keyword evidence="3 8" id="KW-1134">Transmembrane beta strand</keyword>
<dbReference type="FunFam" id="2.60.40.1120:FF:000003">
    <property type="entry name" value="Outer membrane protein Omp121"/>
    <property type="match status" value="1"/>
</dbReference>
<dbReference type="PROSITE" id="PS52016">
    <property type="entry name" value="TONB_DEPENDENT_REC_3"/>
    <property type="match status" value="1"/>
</dbReference>
<comment type="subcellular location">
    <subcellularLocation>
        <location evidence="1 8">Cell outer membrane</location>
        <topology evidence="1 8">Multi-pass membrane protein</topology>
    </subcellularLocation>
</comment>
<evidence type="ECO:0000256" key="1">
    <source>
        <dbReference type="ARBA" id="ARBA00004571"/>
    </source>
</evidence>
<dbReference type="GO" id="GO:0009279">
    <property type="term" value="C:cell outer membrane"/>
    <property type="evidence" value="ECO:0007669"/>
    <property type="project" value="UniProtKB-SubCell"/>
</dbReference>
<dbReference type="OrthoDB" id="9768177at2"/>
<evidence type="ECO:0000256" key="6">
    <source>
        <dbReference type="ARBA" id="ARBA00023136"/>
    </source>
</evidence>
<dbReference type="Pfam" id="PF13715">
    <property type="entry name" value="CarbopepD_reg_2"/>
    <property type="match status" value="1"/>
</dbReference>
<protein>
    <submittedName>
        <fullName evidence="12">SusC/RagA family TonB-linked outer membrane protein</fullName>
    </submittedName>
</protein>
<dbReference type="NCBIfam" id="TIGR04056">
    <property type="entry name" value="OMP_RagA_SusC"/>
    <property type="match status" value="1"/>
</dbReference>
<comment type="caution">
    <text evidence="12">The sequence shown here is derived from an EMBL/GenBank/DDBJ whole genome shotgun (WGS) entry which is preliminary data.</text>
</comment>
<dbReference type="SUPFAM" id="SSF56935">
    <property type="entry name" value="Porins"/>
    <property type="match status" value="1"/>
</dbReference>
<evidence type="ECO:0000256" key="5">
    <source>
        <dbReference type="ARBA" id="ARBA00023077"/>
    </source>
</evidence>
<evidence type="ECO:0000256" key="3">
    <source>
        <dbReference type="ARBA" id="ARBA00022452"/>
    </source>
</evidence>
<dbReference type="NCBIfam" id="TIGR04057">
    <property type="entry name" value="SusC_RagA_signa"/>
    <property type="match status" value="1"/>
</dbReference>
<evidence type="ECO:0000256" key="8">
    <source>
        <dbReference type="PROSITE-ProRule" id="PRU01360"/>
    </source>
</evidence>
<feature type="domain" description="TonB-dependent receptor-like beta-barrel" evidence="10">
    <location>
        <begin position="428"/>
        <end position="961"/>
    </location>
</feature>
<evidence type="ECO:0000256" key="2">
    <source>
        <dbReference type="ARBA" id="ARBA00022448"/>
    </source>
</evidence>
<sequence length="1007" mass="108926">MCLMSDVMAFSPESNNSFPYSSWSPGNGPSLATIMNIPPPAVKPIDGVITDEDGEPLAGATVQVRGTEVGTITDIDGRFSLSADEGAVLVVSYLGYVTQEVVVGSESSLEIKMASDATVLEDVVVIAYGSQKKEDVTGAVGSVNSEDFNRGVVVNPGQLLQGKVAGVNVSSVSGEPGAAQNVIIRGVGSLRSGTTPLYVIDGFVIDNASTGVATNPLNFISPQDIESINVLKDASATALYGARAANGVVVITTRKGQTGRTEMNLSVSTAWSSLANKIDVFSADEFRRQVPAAGGTLFDGGGNTDWQDELTQTGISNRVHLSMGGAASEKFGYFISAGYDKQEGIFNNSTLERYSGRVNLNQTAINGRLKIDYNLTGARTFNARPDAGSMALDMLRLNPTIPSKTGNDATLLDGILNPLARNQIYKDEASNNRILANISPSFEIARGFSYKLNLGVDYSNTDRIIQLNPYALLEGLDLGSLTSITAKNNNNLVENTFTYLFEQGEHGVTLLAGHSYQKTFEQQKVFSLTGFANNGIEPVYQDQISTQEQPTNYSAYAIENELQSFFGRVNYNFASKYLVTLTMRADGSSKFGENNKYGYFPSLALGWNLSNEDFMAGGAFDNLKLRASWGQTGNQEIPSKITQASFTESKANNDTYPLDPNASTLDDYPYGSIFTRLANPDIQWEVSTQTNIGVDFGLFDYRLTGTLDYFDKRSENVLLEVVPADPIQPTATYWTNVPDMVIKNSGFELTLDYNSGDRSAFTYNIGGNLAYTDNKVENSPFAVLTTGAAQGAGQTGATINGYLNGYAIGSFYMKEFAGIGEDGLNRFKDQNGDGQVLENDRIVVGSALPDLLYAFYVNFGYKQLDLRFNFNGVAGNEIYNHTAMSIFNRGNLASSFNTTDFAVEYDNEAITNSNEVSTRYLEDGSFLRLNNATISYTLLPADLGVGDWFSSVKISLTGQNLFTFTNYSGFDPEVNTGSSISGIQTFGIDRFTYPTARTILLGLNVAF</sequence>
<evidence type="ECO:0000259" key="11">
    <source>
        <dbReference type="Pfam" id="PF07715"/>
    </source>
</evidence>
<keyword evidence="7 8" id="KW-0998">Cell outer membrane</keyword>
<evidence type="ECO:0000256" key="9">
    <source>
        <dbReference type="RuleBase" id="RU003357"/>
    </source>
</evidence>
<keyword evidence="6 8" id="KW-0472">Membrane</keyword>
<dbReference type="InterPro" id="IPR012910">
    <property type="entry name" value="Plug_dom"/>
</dbReference>
<dbReference type="InterPro" id="IPR036942">
    <property type="entry name" value="Beta-barrel_TonB_sf"/>
</dbReference>
<feature type="domain" description="TonB-dependent receptor plug" evidence="11">
    <location>
        <begin position="132"/>
        <end position="248"/>
    </location>
</feature>
<dbReference type="InterPro" id="IPR039426">
    <property type="entry name" value="TonB-dep_rcpt-like"/>
</dbReference>
<dbReference type="InterPro" id="IPR008969">
    <property type="entry name" value="CarboxyPept-like_regulatory"/>
</dbReference>
<dbReference type="InterPro" id="IPR023997">
    <property type="entry name" value="TonB-dep_OMP_SusC/RagA_CS"/>
</dbReference>
<comment type="similarity">
    <text evidence="8 9">Belongs to the TonB-dependent receptor family.</text>
</comment>
<evidence type="ECO:0000313" key="12">
    <source>
        <dbReference type="EMBL" id="PHN02780.1"/>
    </source>
</evidence>